<proteinExistence type="inferred from homology"/>
<sequence length="398" mass="43297">MASIPAYSDCILITAHWIADQKEVTVVEPLLEATDEEKMPHAELAPIKPPSLVVVTGANGFIASHVIQRLLLLEFRVVGTVRSQSKADAVRNTHAQLTPACVDLLTTAIIEDITDPEAYHSLFDSYQPVAVFHLASPFGYSVDNYERDMMQPAVRGTEAVFKAAARSRSVQRIIHTNSFACIYDASLGPRPGYTYTSKDWCPLTYNDGVTAPNPAVAYRASKAVAEKTAWEFMEASDFPGGFDLVSLCPAMVFGPFLDTPFSLPQSPKGLNTSNQLVWDVVSAGEDAAMPPTKGPVWVDVRDVAEAHVKALSDPSLGGKRMLLAQGIYCSQEIADVSSEVARKHSHRIALGSPGKREAHTHFGVDSSVEASDLGIKWRGLAETLSDLLPQLYRIEQTD</sequence>
<dbReference type="RefSeq" id="XP_064707555.1">
    <property type="nucleotide sequence ID" value="XM_064856379.1"/>
</dbReference>
<dbReference type="InterPro" id="IPR050425">
    <property type="entry name" value="NAD(P)_dehydrat-like"/>
</dbReference>
<accession>A0AAV9ND35</accession>
<dbReference type="SUPFAM" id="SSF51735">
    <property type="entry name" value="NAD(P)-binding Rossmann-fold domains"/>
    <property type="match status" value="1"/>
</dbReference>
<evidence type="ECO:0000313" key="4">
    <source>
        <dbReference type="EMBL" id="KAK5055124.1"/>
    </source>
</evidence>
<evidence type="ECO:0000313" key="5">
    <source>
        <dbReference type="Proteomes" id="UP001358417"/>
    </source>
</evidence>
<dbReference type="GeneID" id="89981009"/>
<feature type="domain" description="NAD-dependent epimerase/dehydratase" evidence="3">
    <location>
        <begin position="53"/>
        <end position="317"/>
    </location>
</feature>
<dbReference type="PANTHER" id="PTHR10366:SF579">
    <property type="entry name" value="3-BETA HYDROXYSTEROID DEHYDROGENASE_ISOMERASE FAMILY PROTEIN (AFU_ORTHOLOGUE AFUA_3G02250)"/>
    <property type="match status" value="1"/>
</dbReference>
<protein>
    <recommendedName>
        <fullName evidence="3">NAD-dependent epimerase/dehydratase domain-containing protein</fullName>
    </recommendedName>
</protein>
<reference evidence="4 5" key="1">
    <citation type="submission" date="2023-08" db="EMBL/GenBank/DDBJ databases">
        <title>Black Yeasts Isolated from many extreme environments.</title>
        <authorList>
            <person name="Coleine C."/>
            <person name="Stajich J.E."/>
            <person name="Selbmann L."/>
        </authorList>
    </citation>
    <scope>NUCLEOTIDE SEQUENCE [LARGE SCALE GENOMIC DNA]</scope>
    <source>
        <strain evidence="4 5">CCFEE 5792</strain>
    </source>
</reference>
<organism evidence="4 5">
    <name type="scientific">Exophiala bonariae</name>
    <dbReference type="NCBI Taxonomy" id="1690606"/>
    <lineage>
        <taxon>Eukaryota</taxon>
        <taxon>Fungi</taxon>
        <taxon>Dikarya</taxon>
        <taxon>Ascomycota</taxon>
        <taxon>Pezizomycotina</taxon>
        <taxon>Eurotiomycetes</taxon>
        <taxon>Chaetothyriomycetidae</taxon>
        <taxon>Chaetothyriales</taxon>
        <taxon>Herpotrichiellaceae</taxon>
        <taxon>Exophiala</taxon>
    </lineage>
</organism>
<dbReference type="AlphaFoldDB" id="A0AAV9ND35"/>
<dbReference type="InterPro" id="IPR001509">
    <property type="entry name" value="Epimerase_deHydtase"/>
</dbReference>
<dbReference type="Proteomes" id="UP001358417">
    <property type="component" value="Unassembled WGS sequence"/>
</dbReference>
<keyword evidence="5" id="KW-1185">Reference proteome</keyword>
<dbReference type="Pfam" id="PF01370">
    <property type="entry name" value="Epimerase"/>
    <property type="match status" value="1"/>
</dbReference>
<comment type="similarity">
    <text evidence="2">Belongs to the NAD(P)-dependent epimerase/dehydratase family. Dihydroflavonol-4-reductase subfamily.</text>
</comment>
<dbReference type="InterPro" id="IPR036291">
    <property type="entry name" value="NAD(P)-bd_dom_sf"/>
</dbReference>
<keyword evidence="1" id="KW-0560">Oxidoreductase</keyword>
<name>A0AAV9ND35_9EURO</name>
<evidence type="ECO:0000256" key="2">
    <source>
        <dbReference type="ARBA" id="ARBA00023445"/>
    </source>
</evidence>
<comment type="caution">
    <text evidence="4">The sequence shown here is derived from an EMBL/GenBank/DDBJ whole genome shotgun (WGS) entry which is preliminary data.</text>
</comment>
<dbReference type="Gene3D" id="3.40.50.720">
    <property type="entry name" value="NAD(P)-binding Rossmann-like Domain"/>
    <property type="match status" value="1"/>
</dbReference>
<evidence type="ECO:0000256" key="1">
    <source>
        <dbReference type="ARBA" id="ARBA00023002"/>
    </source>
</evidence>
<dbReference type="GO" id="GO:0016616">
    <property type="term" value="F:oxidoreductase activity, acting on the CH-OH group of donors, NAD or NADP as acceptor"/>
    <property type="evidence" value="ECO:0007669"/>
    <property type="project" value="TreeGrafter"/>
</dbReference>
<dbReference type="PANTHER" id="PTHR10366">
    <property type="entry name" value="NAD DEPENDENT EPIMERASE/DEHYDRATASE"/>
    <property type="match status" value="1"/>
</dbReference>
<gene>
    <name evidence="4" type="ORF">LTR84_012872</name>
</gene>
<evidence type="ECO:0000259" key="3">
    <source>
        <dbReference type="Pfam" id="PF01370"/>
    </source>
</evidence>
<dbReference type="EMBL" id="JAVRRD010000009">
    <property type="protein sequence ID" value="KAK5055124.1"/>
    <property type="molecule type" value="Genomic_DNA"/>
</dbReference>